<keyword evidence="1" id="KW-1185">Reference proteome</keyword>
<accession>A0AC58LN18</accession>
<evidence type="ECO:0000313" key="2">
    <source>
        <dbReference type="RefSeq" id="XP_073918547.1"/>
    </source>
</evidence>
<proteinExistence type="predicted"/>
<reference evidence="2" key="1">
    <citation type="submission" date="2025-08" db="UniProtKB">
        <authorList>
            <consortium name="RefSeq"/>
        </authorList>
    </citation>
    <scope>IDENTIFICATION</scope>
</reference>
<sequence>MAPTRKVKGTTARALRQVQHLPAPEVQSPANNPGTASSGEDSSLLEPDDRDLGIELEKMLQSFQEDLEKLFIRKRKCIEMQVNASINTIQQIIDHGLTTQHERSQKLCKDFLDQLKILIQLLDQDVKKVYEQGEKLAKIFLQQRKAFFLSLSVHNRKKRAFEKLYGQYMQSLEDLEEHHKGVLTSELNALRKEMDALGEKLIMEARKEMTGALKYLLGLSFL</sequence>
<evidence type="ECO:0000313" key="1">
    <source>
        <dbReference type="Proteomes" id="UP001732720"/>
    </source>
</evidence>
<gene>
    <name evidence="2" type="primary">LOC141419541</name>
</gene>
<protein>
    <submittedName>
        <fullName evidence="2">Synaptonemal complex protein 3-like</fullName>
    </submittedName>
</protein>
<name>A0AC58LN18_CASCN</name>
<dbReference type="Proteomes" id="UP001732720">
    <property type="component" value="Chromosome X"/>
</dbReference>
<organism evidence="1 2">
    <name type="scientific">Castor canadensis</name>
    <name type="common">American beaver</name>
    <dbReference type="NCBI Taxonomy" id="51338"/>
    <lineage>
        <taxon>Eukaryota</taxon>
        <taxon>Metazoa</taxon>
        <taxon>Chordata</taxon>
        <taxon>Craniata</taxon>
        <taxon>Vertebrata</taxon>
        <taxon>Euteleostomi</taxon>
        <taxon>Mammalia</taxon>
        <taxon>Eutheria</taxon>
        <taxon>Euarchontoglires</taxon>
        <taxon>Glires</taxon>
        <taxon>Rodentia</taxon>
        <taxon>Castorimorpha</taxon>
        <taxon>Castoridae</taxon>
        <taxon>Castor</taxon>
    </lineage>
</organism>
<dbReference type="RefSeq" id="XP_073918547.1">
    <property type="nucleotide sequence ID" value="XM_074062446.1"/>
</dbReference>